<accession>A0A3B0C811</accession>
<evidence type="ECO:0000313" key="2">
    <source>
        <dbReference type="EMBL" id="RKN82195.1"/>
    </source>
</evidence>
<dbReference type="AlphaFoldDB" id="A0A3B0C811"/>
<evidence type="ECO:0000313" key="3">
    <source>
        <dbReference type="Proteomes" id="UP000282311"/>
    </source>
</evidence>
<feature type="domain" description="Siphovirus-type tail component C-terminal" evidence="1">
    <location>
        <begin position="28"/>
        <end position="83"/>
    </location>
</feature>
<dbReference type="Pfam" id="PF22768">
    <property type="entry name" value="SPP1_Dit"/>
    <property type="match status" value="1"/>
</dbReference>
<proteinExistence type="predicted"/>
<organism evidence="2 3">
    <name type="scientific">Paenibacillus ginsengarvi</name>
    <dbReference type="NCBI Taxonomy" id="400777"/>
    <lineage>
        <taxon>Bacteria</taxon>
        <taxon>Bacillati</taxon>
        <taxon>Bacillota</taxon>
        <taxon>Bacilli</taxon>
        <taxon>Bacillales</taxon>
        <taxon>Paenibacillaceae</taxon>
        <taxon>Paenibacillus</taxon>
    </lineage>
</organism>
<dbReference type="InterPro" id="IPR054738">
    <property type="entry name" value="Siphovirus-type_tail_C"/>
</dbReference>
<sequence length="110" mass="11964">MITEPEIIISGSLTILSISANGKAFGYTTIIYNQTLAKDCERMTVKLNGTNAMPEMTGDFINMLPSLNTVTIDGTDLDCTISFVFKPKFVLGRRSGNGEPGKLTWGHETT</sequence>
<keyword evidence="3" id="KW-1185">Reference proteome</keyword>
<name>A0A3B0C811_9BACL</name>
<protein>
    <recommendedName>
        <fullName evidence="1">Siphovirus-type tail component C-terminal domain-containing protein</fullName>
    </recommendedName>
</protein>
<dbReference type="RefSeq" id="WP_120748578.1">
    <property type="nucleotide sequence ID" value="NZ_RBAH01000012.1"/>
</dbReference>
<comment type="caution">
    <text evidence="2">The sequence shown here is derived from an EMBL/GenBank/DDBJ whole genome shotgun (WGS) entry which is preliminary data.</text>
</comment>
<reference evidence="2 3" key="1">
    <citation type="journal article" date="2007" name="Int. J. Syst. Evol. Microbiol.">
        <title>Paenibacillus ginsengarvi sp. nov., isolated from soil from ginseng cultivation.</title>
        <authorList>
            <person name="Yoon M.H."/>
            <person name="Ten L.N."/>
            <person name="Im W.T."/>
        </authorList>
    </citation>
    <scope>NUCLEOTIDE SEQUENCE [LARGE SCALE GENOMIC DNA]</scope>
    <source>
        <strain evidence="2 3">KCTC 13059</strain>
    </source>
</reference>
<dbReference type="Proteomes" id="UP000282311">
    <property type="component" value="Unassembled WGS sequence"/>
</dbReference>
<evidence type="ECO:0000259" key="1">
    <source>
        <dbReference type="Pfam" id="PF22768"/>
    </source>
</evidence>
<gene>
    <name evidence="2" type="ORF">D7M11_17780</name>
</gene>
<dbReference type="EMBL" id="RBAH01000012">
    <property type="protein sequence ID" value="RKN82195.1"/>
    <property type="molecule type" value="Genomic_DNA"/>
</dbReference>